<evidence type="ECO:0000313" key="1">
    <source>
        <dbReference type="EMBL" id="KRY44672.1"/>
    </source>
</evidence>
<protein>
    <submittedName>
        <fullName evidence="1">Uncharacterized protein</fullName>
    </submittedName>
</protein>
<dbReference type="EMBL" id="JYDI01000509">
    <property type="protein sequence ID" value="KRY44672.1"/>
    <property type="molecule type" value="Genomic_DNA"/>
</dbReference>
<dbReference type="AlphaFoldDB" id="A0A0V1C618"/>
<gene>
    <name evidence="1" type="ORF">T03_4026</name>
</gene>
<dbReference type="Proteomes" id="UP000054653">
    <property type="component" value="Unassembled WGS sequence"/>
</dbReference>
<reference evidence="1 2" key="1">
    <citation type="submission" date="2015-01" db="EMBL/GenBank/DDBJ databases">
        <title>Evolution of Trichinella species and genotypes.</title>
        <authorList>
            <person name="Korhonen P.K."/>
            <person name="Edoardo P."/>
            <person name="Giuseppe L.R."/>
            <person name="Gasser R.B."/>
        </authorList>
    </citation>
    <scope>NUCLEOTIDE SEQUENCE [LARGE SCALE GENOMIC DNA]</scope>
    <source>
        <strain evidence="1">ISS120</strain>
    </source>
</reference>
<keyword evidence="2" id="KW-1185">Reference proteome</keyword>
<proteinExistence type="predicted"/>
<organism evidence="1 2">
    <name type="scientific">Trichinella britovi</name>
    <name type="common">Parasitic roundworm</name>
    <dbReference type="NCBI Taxonomy" id="45882"/>
    <lineage>
        <taxon>Eukaryota</taxon>
        <taxon>Metazoa</taxon>
        <taxon>Ecdysozoa</taxon>
        <taxon>Nematoda</taxon>
        <taxon>Enoplea</taxon>
        <taxon>Dorylaimia</taxon>
        <taxon>Trichinellida</taxon>
        <taxon>Trichinellidae</taxon>
        <taxon>Trichinella</taxon>
    </lineage>
</organism>
<accession>A0A0V1C618</accession>
<comment type="caution">
    <text evidence="1">The sequence shown here is derived from an EMBL/GenBank/DDBJ whole genome shotgun (WGS) entry which is preliminary data.</text>
</comment>
<evidence type="ECO:0000313" key="2">
    <source>
        <dbReference type="Proteomes" id="UP000054653"/>
    </source>
</evidence>
<name>A0A0V1C618_TRIBR</name>
<sequence length="59" mass="6927">MNIRIYSNKTNKSEYTDNSYYKLKHTDRNMKYWMCVKGKGNGLHIITVISQGSSFFSNL</sequence>